<dbReference type="InterPro" id="IPR012337">
    <property type="entry name" value="RNaseH-like_sf"/>
</dbReference>
<feature type="compositionally biased region" description="Polar residues" evidence="3">
    <location>
        <begin position="290"/>
        <end position="302"/>
    </location>
</feature>
<dbReference type="GO" id="GO:0005634">
    <property type="term" value="C:nucleus"/>
    <property type="evidence" value="ECO:0007669"/>
    <property type="project" value="TreeGrafter"/>
</dbReference>
<dbReference type="InterPro" id="IPR051132">
    <property type="entry name" value="3-5_Exonuclease_domain"/>
</dbReference>
<dbReference type="GO" id="GO:0008408">
    <property type="term" value="F:3'-5' exonuclease activity"/>
    <property type="evidence" value="ECO:0007669"/>
    <property type="project" value="InterPro"/>
</dbReference>
<dbReference type="GO" id="GO:0006139">
    <property type="term" value="P:nucleobase-containing compound metabolic process"/>
    <property type="evidence" value="ECO:0007669"/>
    <property type="project" value="InterPro"/>
</dbReference>
<feature type="domain" description="3'-5' exonuclease" evidence="4">
    <location>
        <begin position="21"/>
        <end position="198"/>
    </location>
</feature>
<dbReference type="Gene3D" id="3.30.420.10">
    <property type="entry name" value="Ribonuclease H-like superfamily/Ribonuclease H"/>
    <property type="match status" value="1"/>
</dbReference>
<dbReference type="PANTHER" id="PTHR13620">
    <property type="entry name" value="3-5 EXONUCLEASE"/>
    <property type="match status" value="1"/>
</dbReference>
<dbReference type="OrthoDB" id="1920326at2759"/>
<accession>A0A8H5H690</accession>
<dbReference type="EMBL" id="JAACJP010000023">
    <property type="protein sequence ID" value="KAF5377444.1"/>
    <property type="molecule type" value="Genomic_DNA"/>
</dbReference>
<sequence length="395" mass="43319">MATAPSLVPYSWLNLSPNATLHYIRDPDQANPHLATLSGPVGFDLEWKPTFTKNTPENPVAVVQLANRNTILLIQISAMQEFPEKLRDFLESPDFVKAGVAIQSDVIKLYKDWGVSTRNCVDLSLLARCVDNARWKGKYNNPLGLARLIEVYENLALPKDKTSRSNWEGDLTSRQIEYAANDAHSGFVIYERLIAMANAMENAPKPVYYTFDAVRGRLCEPTGMHWNCYNPDYDPGPPPPPKPPKPPTARDLRRAALRARVAASTTTSATVSGSAPNYLTFSGTTEPTIHSTPLISGSQQYFPSRKSADVHSSSSYLSTPRRHPWSHYLPPPATGETSASNHGAHPYPGNFPTRSGLFLAETIQPSVNAPARAFPQYIPTDNAQVGPDAGHASSP</sequence>
<keyword evidence="2" id="KW-0378">Hydrolase</keyword>
<keyword evidence="6" id="KW-1185">Reference proteome</keyword>
<evidence type="ECO:0000259" key="4">
    <source>
        <dbReference type="SMART" id="SM00474"/>
    </source>
</evidence>
<evidence type="ECO:0000256" key="2">
    <source>
        <dbReference type="ARBA" id="ARBA00022801"/>
    </source>
</evidence>
<dbReference type="SUPFAM" id="SSF53098">
    <property type="entry name" value="Ribonuclease H-like"/>
    <property type="match status" value="1"/>
</dbReference>
<evidence type="ECO:0000256" key="1">
    <source>
        <dbReference type="ARBA" id="ARBA00022722"/>
    </source>
</evidence>
<dbReference type="PANTHER" id="PTHR13620:SF104">
    <property type="entry name" value="EXONUCLEASE 3'-5' DOMAIN-CONTAINING PROTEIN 2"/>
    <property type="match status" value="1"/>
</dbReference>
<evidence type="ECO:0000256" key="3">
    <source>
        <dbReference type="SAM" id="MobiDB-lite"/>
    </source>
</evidence>
<name>A0A8H5H690_9AGAR</name>
<gene>
    <name evidence="5" type="ORF">D9615_005150</name>
</gene>
<comment type="caution">
    <text evidence="5">The sequence shown here is derived from an EMBL/GenBank/DDBJ whole genome shotgun (WGS) entry which is preliminary data.</text>
</comment>
<dbReference type="GO" id="GO:0005737">
    <property type="term" value="C:cytoplasm"/>
    <property type="evidence" value="ECO:0007669"/>
    <property type="project" value="TreeGrafter"/>
</dbReference>
<evidence type="ECO:0000313" key="5">
    <source>
        <dbReference type="EMBL" id="KAF5377444.1"/>
    </source>
</evidence>
<reference evidence="5 6" key="1">
    <citation type="journal article" date="2020" name="ISME J.">
        <title>Uncovering the hidden diversity of litter-decomposition mechanisms in mushroom-forming fungi.</title>
        <authorList>
            <person name="Floudas D."/>
            <person name="Bentzer J."/>
            <person name="Ahren D."/>
            <person name="Johansson T."/>
            <person name="Persson P."/>
            <person name="Tunlid A."/>
        </authorList>
    </citation>
    <scope>NUCLEOTIDE SEQUENCE [LARGE SCALE GENOMIC DNA]</scope>
    <source>
        <strain evidence="5 6">CBS 661.87</strain>
    </source>
</reference>
<evidence type="ECO:0000313" key="6">
    <source>
        <dbReference type="Proteomes" id="UP000565441"/>
    </source>
</evidence>
<dbReference type="InterPro" id="IPR002562">
    <property type="entry name" value="3'-5'_exonuclease_dom"/>
</dbReference>
<keyword evidence="1" id="KW-0540">Nuclease</keyword>
<dbReference type="Pfam" id="PF01612">
    <property type="entry name" value="DNA_pol_A_exo1"/>
    <property type="match status" value="1"/>
</dbReference>
<protein>
    <recommendedName>
        <fullName evidence="4">3'-5' exonuclease domain-containing protein</fullName>
    </recommendedName>
</protein>
<dbReference type="Proteomes" id="UP000565441">
    <property type="component" value="Unassembled WGS sequence"/>
</dbReference>
<organism evidence="5 6">
    <name type="scientific">Tricholomella constricta</name>
    <dbReference type="NCBI Taxonomy" id="117010"/>
    <lineage>
        <taxon>Eukaryota</taxon>
        <taxon>Fungi</taxon>
        <taxon>Dikarya</taxon>
        <taxon>Basidiomycota</taxon>
        <taxon>Agaricomycotina</taxon>
        <taxon>Agaricomycetes</taxon>
        <taxon>Agaricomycetidae</taxon>
        <taxon>Agaricales</taxon>
        <taxon>Tricholomatineae</taxon>
        <taxon>Lyophyllaceae</taxon>
        <taxon>Tricholomella</taxon>
    </lineage>
</organism>
<proteinExistence type="predicted"/>
<dbReference type="GO" id="GO:0003676">
    <property type="term" value="F:nucleic acid binding"/>
    <property type="evidence" value="ECO:0007669"/>
    <property type="project" value="InterPro"/>
</dbReference>
<dbReference type="CDD" id="cd06141">
    <property type="entry name" value="WRN_exo"/>
    <property type="match status" value="1"/>
</dbReference>
<feature type="region of interest" description="Disordered" evidence="3">
    <location>
        <begin position="290"/>
        <end position="349"/>
    </location>
</feature>
<dbReference type="SMART" id="SM00474">
    <property type="entry name" value="35EXOc"/>
    <property type="match status" value="1"/>
</dbReference>
<dbReference type="InterPro" id="IPR036397">
    <property type="entry name" value="RNaseH_sf"/>
</dbReference>
<dbReference type="AlphaFoldDB" id="A0A8H5H690"/>